<protein>
    <submittedName>
        <fullName evidence="2">Glycoside hydrolase family 71 protein</fullName>
    </submittedName>
</protein>
<keyword evidence="3" id="KW-1185">Reference proteome</keyword>
<organism evidence="2 3">
    <name type="scientific">Crucibulum laeve</name>
    <dbReference type="NCBI Taxonomy" id="68775"/>
    <lineage>
        <taxon>Eukaryota</taxon>
        <taxon>Fungi</taxon>
        <taxon>Dikarya</taxon>
        <taxon>Basidiomycota</taxon>
        <taxon>Agaricomycotina</taxon>
        <taxon>Agaricomycetes</taxon>
        <taxon>Agaricomycetidae</taxon>
        <taxon>Agaricales</taxon>
        <taxon>Agaricineae</taxon>
        <taxon>Nidulariaceae</taxon>
        <taxon>Crucibulum</taxon>
    </lineage>
</organism>
<proteinExistence type="predicted"/>
<dbReference type="EMBL" id="ML213590">
    <property type="protein sequence ID" value="TFK45075.1"/>
    <property type="molecule type" value="Genomic_DNA"/>
</dbReference>
<gene>
    <name evidence="2" type="ORF">BDQ12DRAFT_674091</name>
</gene>
<evidence type="ECO:0000313" key="3">
    <source>
        <dbReference type="Proteomes" id="UP000308652"/>
    </source>
</evidence>
<sequence>MAPSPPPVTFTQEEYRYGLAFSHPPVLVKQDLTAQQVEMCPGTMPTPPANPTPPTPKPDVPMPPTPAPVATQKAVFVHFMVGNTYPYTVDDWLADLKLASTNEIDGFVLNVGREEWQKDRVRDCFKAADRLESTVQFKFVMSFDMSSIPSASTSDSQYLVSYLTEFGKHARMYKYPGDSTGKVVVSTFSGENSRFGQTTMEEGWAYVKRELNKIVSIHFIACFFVSPARYPGITAMDGAFNWNGGWPIHLKPGMPRSEIENPRLDSDQDHIKNLSAGKTFMAAVSPWFFTHYGPNSWNKNWIYRGDDWLFVRRWEQLIAMRDRVNIVQIISWNDYGESHYIGPIKGAQPNSQAWVDGYNHEAWMHLNRYFMKAFKTGAYPTIEKDQIFLWARPHPKDVHASEGVPRPTNWELTDDTLWAVILATTPATVEIYTTEVKKEIFEVKAGLTKLSCALTPDGGMRATMRRSAQTVAECNPVGFRFERRPGVHNFNAFVAMSR</sequence>
<feature type="compositionally biased region" description="Pro residues" evidence="1">
    <location>
        <begin position="44"/>
        <end position="62"/>
    </location>
</feature>
<keyword evidence="2" id="KW-0378">Hydrolase</keyword>
<dbReference type="Pfam" id="PF03659">
    <property type="entry name" value="Glyco_hydro_71"/>
    <property type="match status" value="1"/>
</dbReference>
<accession>A0A5C3MK57</accession>
<dbReference type="Proteomes" id="UP000308652">
    <property type="component" value="Unassembled WGS sequence"/>
</dbReference>
<dbReference type="STRING" id="68775.A0A5C3MK57"/>
<reference evidence="2 3" key="1">
    <citation type="journal article" date="2019" name="Nat. Ecol. Evol.">
        <title>Megaphylogeny resolves global patterns of mushroom evolution.</title>
        <authorList>
            <person name="Varga T."/>
            <person name="Krizsan K."/>
            <person name="Foldi C."/>
            <person name="Dima B."/>
            <person name="Sanchez-Garcia M."/>
            <person name="Sanchez-Ramirez S."/>
            <person name="Szollosi G.J."/>
            <person name="Szarkandi J.G."/>
            <person name="Papp V."/>
            <person name="Albert L."/>
            <person name="Andreopoulos W."/>
            <person name="Angelini C."/>
            <person name="Antonin V."/>
            <person name="Barry K.W."/>
            <person name="Bougher N.L."/>
            <person name="Buchanan P."/>
            <person name="Buyck B."/>
            <person name="Bense V."/>
            <person name="Catcheside P."/>
            <person name="Chovatia M."/>
            <person name="Cooper J."/>
            <person name="Damon W."/>
            <person name="Desjardin D."/>
            <person name="Finy P."/>
            <person name="Geml J."/>
            <person name="Haridas S."/>
            <person name="Hughes K."/>
            <person name="Justo A."/>
            <person name="Karasinski D."/>
            <person name="Kautmanova I."/>
            <person name="Kiss B."/>
            <person name="Kocsube S."/>
            <person name="Kotiranta H."/>
            <person name="LaButti K.M."/>
            <person name="Lechner B.E."/>
            <person name="Liimatainen K."/>
            <person name="Lipzen A."/>
            <person name="Lukacs Z."/>
            <person name="Mihaltcheva S."/>
            <person name="Morgado L.N."/>
            <person name="Niskanen T."/>
            <person name="Noordeloos M.E."/>
            <person name="Ohm R.A."/>
            <person name="Ortiz-Santana B."/>
            <person name="Ovrebo C."/>
            <person name="Racz N."/>
            <person name="Riley R."/>
            <person name="Savchenko A."/>
            <person name="Shiryaev A."/>
            <person name="Soop K."/>
            <person name="Spirin V."/>
            <person name="Szebenyi C."/>
            <person name="Tomsovsky M."/>
            <person name="Tulloss R.E."/>
            <person name="Uehling J."/>
            <person name="Grigoriev I.V."/>
            <person name="Vagvolgyi C."/>
            <person name="Papp T."/>
            <person name="Martin F.M."/>
            <person name="Miettinen O."/>
            <person name="Hibbett D.S."/>
            <person name="Nagy L.G."/>
        </authorList>
    </citation>
    <scope>NUCLEOTIDE SEQUENCE [LARGE SCALE GENOMIC DNA]</scope>
    <source>
        <strain evidence="2 3">CBS 166.37</strain>
    </source>
</reference>
<dbReference type="CDD" id="cd11577">
    <property type="entry name" value="GH71"/>
    <property type="match status" value="1"/>
</dbReference>
<feature type="region of interest" description="Disordered" evidence="1">
    <location>
        <begin position="40"/>
        <end position="62"/>
    </location>
</feature>
<dbReference type="OrthoDB" id="3257981at2759"/>
<name>A0A5C3MK57_9AGAR</name>
<dbReference type="InterPro" id="IPR005197">
    <property type="entry name" value="Glyco_hydro_71"/>
</dbReference>
<dbReference type="AlphaFoldDB" id="A0A5C3MK57"/>
<evidence type="ECO:0000313" key="2">
    <source>
        <dbReference type="EMBL" id="TFK45075.1"/>
    </source>
</evidence>
<evidence type="ECO:0000256" key="1">
    <source>
        <dbReference type="SAM" id="MobiDB-lite"/>
    </source>
</evidence>
<dbReference type="Gene3D" id="3.20.20.80">
    <property type="entry name" value="Glycosidases"/>
    <property type="match status" value="1"/>
</dbReference>
<dbReference type="GO" id="GO:0051118">
    <property type="term" value="F:glucan endo-1,3-alpha-glucosidase activity"/>
    <property type="evidence" value="ECO:0007669"/>
    <property type="project" value="InterPro"/>
</dbReference>